<organism evidence="3 4">
    <name type="scientific">Setaria digitata</name>
    <dbReference type="NCBI Taxonomy" id="48799"/>
    <lineage>
        <taxon>Eukaryota</taxon>
        <taxon>Metazoa</taxon>
        <taxon>Ecdysozoa</taxon>
        <taxon>Nematoda</taxon>
        <taxon>Chromadorea</taxon>
        <taxon>Rhabditida</taxon>
        <taxon>Spirurina</taxon>
        <taxon>Spiruromorpha</taxon>
        <taxon>Filarioidea</taxon>
        <taxon>Setariidae</taxon>
        <taxon>Setaria</taxon>
    </lineage>
</organism>
<keyword evidence="3" id="KW-1185">Reference proteome</keyword>
<dbReference type="AlphaFoldDB" id="A0A915PJI2"/>
<feature type="disulfide bond" evidence="1">
    <location>
        <begin position="53"/>
        <end position="87"/>
    </location>
</feature>
<evidence type="ECO:0000313" key="4">
    <source>
        <dbReference type="WBParaSite" id="sdigi.contig203.g6069.t1"/>
    </source>
</evidence>
<accession>A0A915PJI2</accession>
<sequence>METVATKTCLNDDPCCSLWASNGECPTNGNYMRLYCRRSCKYCQSSDNRQQGCFDRHLSCPYMRSRGECIRRRQWMAENCRSSCGWCNVTVYDLCIRTALMSRL</sequence>
<feature type="domain" description="ShKT" evidence="2">
    <location>
        <begin position="53"/>
        <end position="87"/>
    </location>
</feature>
<dbReference type="InterPro" id="IPR003582">
    <property type="entry name" value="ShKT_dom"/>
</dbReference>
<feature type="domain" description="ShKT" evidence="2">
    <location>
        <begin position="9"/>
        <end position="43"/>
    </location>
</feature>
<keyword evidence="1" id="KW-1015">Disulfide bond</keyword>
<evidence type="ECO:0000256" key="1">
    <source>
        <dbReference type="PROSITE-ProRule" id="PRU01005"/>
    </source>
</evidence>
<dbReference type="Proteomes" id="UP000887581">
    <property type="component" value="Unplaced"/>
</dbReference>
<dbReference type="SMART" id="SM00254">
    <property type="entry name" value="ShKT"/>
    <property type="match status" value="2"/>
</dbReference>
<evidence type="ECO:0000259" key="2">
    <source>
        <dbReference type="PROSITE" id="PS51670"/>
    </source>
</evidence>
<proteinExistence type="predicted"/>
<comment type="caution">
    <text evidence="1">Lacks conserved residue(s) required for the propagation of feature annotation.</text>
</comment>
<feature type="disulfide bond" evidence="1">
    <location>
        <begin position="9"/>
        <end position="43"/>
    </location>
</feature>
<name>A0A915PJI2_9BILA</name>
<dbReference type="PROSITE" id="PS51670">
    <property type="entry name" value="SHKT"/>
    <property type="match status" value="2"/>
</dbReference>
<dbReference type="WBParaSite" id="sdigi.contig203.g6069.t1">
    <property type="protein sequence ID" value="sdigi.contig203.g6069.t1"/>
    <property type="gene ID" value="sdigi.contig203.g6069"/>
</dbReference>
<dbReference type="Pfam" id="PF01549">
    <property type="entry name" value="ShK"/>
    <property type="match status" value="2"/>
</dbReference>
<protein>
    <submittedName>
        <fullName evidence="4">ShKT domain-containing protein</fullName>
    </submittedName>
</protein>
<reference evidence="4" key="1">
    <citation type="submission" date="2022-11" db="UniProtKB">
        <authorList>
            <consortium name="WormBaseParasite"/>
        </authorList>
    </citation>
    <scope>IDENTIFICATION</scope>
</reference>
<evidence type="ECO:0000313" key="3">
    <source>
        <dbReference type="Proteomes" id="UP000887581"/>
    </source>
</evidence>